<dbReference type="EMBL" id="JBDFQZ010000007">
    <property type="protein sequence ID" value="KAK9705243.1"/>
    <property type="molecule type" value="Genomic_DNA"/>
</dbReference>
<reference evidence="2" key="1">
    <citation type="submission" date="2024-03" db="EMBL/GenBank/DDBJ databases">
        <title>WGS assembly of Saponaria officinalis var. Norfolk2.</title>
        <authorList>
            <person name="Jenkins J."/>
            <person name="Shu S."/>
            <person name="Grimwood J."/>
            <person name="Barry K."/>
            <person name="Goodstein D."/>
            <person name="Schmutz J."/>
            <person name="Leebens-Mack J."/>
            <person name="Osbourn A."/>
        </authorList>
    </citation>
    <scope>NUCLEOTIDE SEQUENCE [LARGE SCALE GENOMIC DNA]</scope>
    <source>
        <strain evidence="2">JIC</strain>
    </source>
</reference>
<feature type="compositionally biased region" description="Basic and acidic residues" evidence="1">
    <location>
        <begin position="349"/>
        <end position="362"/>
    </location>
</feature>
<feature type="compositionally biased region" description="Low complexity" evidence="1">
    <location>
        <begin position="505"/>
        <end position="524"/>
    </location>
</feature>
<dbReference type="AlphaFoldDB" id="A0AAW1JN12"/>
<name>A0AAW1JN12_SAPOF</name>
<proteinExistence type="predicted"/>
<evidence type="ECO:0008006" key="4">
    <source>
        <dbReference type="Google" id="ProtNLM"/>
    </source>
</evidence>
<protein>
    <recommendedName>
        <fullName evidence="4">TPX2 C-terminal domain-containing protein</fullName>
    </recommendedName>
</protein>
<feature type="compositionally biased region" description="Polar residues" evidence="1">
    <location>
        <begin position="329"/>
        <end position="347"/>
    </location>
</feature>
<gene>
    <name evidence="2" type="ORF">RND81_07G042500</name>
</gene>
<keyword evidence="3" id="KW-1185">Reference proteome</keyword>
<organism evidence="2 3">
    <name type="scientific">Saponaria officinalis</name>
    <name type="common">Common soapwort</name>
    <name type="synonym">Lychnis saponaria</name>
    <dbReference type="NCBI Taxonomy" id="3572"/>
    <lineage>
        <taxon>Eukaryota</taxon>
        <taxon>Viridiplantae</taxon>
        <taxon>Streptophyta</taxon>
        <taxon>Embryophyta</taxon>
        <taxon>Tracheophyta</taxon>
        <taxon>Spermatophyta</taxon>
        <taxon>Magnoliopsida</taxon>
        <taxon>eudicotyledons</taxon>
        <taxon>Gunneridae</taxon>
        <taxon>Pentapetalae</taxon>
        <taxon>Caryophyllales</taxon>
        <taxon>Caryophyllaceae</taxon>
        <taxon>Caryophylleae</taxon>
        <taxon>Saponaria</taxon>
    </lineage>
</organism>
<dbReference type="InterPro" id="IPR044216">
    <property type="entry name" value="WDL7"/>
</dbReference>
<evidence type="ECO:0000313" key="3">
    <source>
        <dbReference type="Proteomes" id="UP001443914"/>
    </source>
</evidence>
<accession>A0AAW1JN12</accession>
<sequence>MAGEVQQPFSLSFQVEALHSSSISFGRFELESLSWERRSSFSHNRYLDEVEKYAKPGSVTEKKAYFEAHFKKRALLRQTSSISQAEREGSHSDSSSYGTSICEENLRDSIHREERKQMAEDCNLCHFDESPKGSSHEGHVGVFEYDAGLIRNLQSESHTESFPSIDDTSVKCSSLEADFSGGEYDVNARSTDCLDLKQDLSVDSPSVEKLKCNEKETNVTESTEELVLMFNVQQHVDFGSQFSDQTLDVLKEQCISESTARGLNNQSSKVHTLPRTAKSVDKIRSSMLDVPLTCEREVKKGITRNNDWREKPIPTRVRAKKQMPESVGHTRQSSVRASKENPQNLNPKSAREKRSSEIDIRPKRAVTPQPKRAVTPQPSTPERSESRRQRSAASSTQITSTRKEIGQSLMNSSFRSTVGAEKKRDTIMAADIRRLSKNPELNESQMLCSASKPVLRLSNREKPQLLASRILSAAALNKTLLSENQSTRGSKPCSASKIKTTVPPSQSAGSHSSSLVKESSCSSSTISRVKEANQRKEVVPAKERPDEKKPKAREHGQIRNRKCIEATHQDRLGRSSHGFPKKNMGHSSAGARHLLTITGTPKVEPVRTGNPFLRRSMGH</sequence>
<dbReference type="PANTHER" id="PTHR47067">
    <property type="entry name" value="TPX2 (TARGETING PROTEIN FOR XKLP2) PROTEIN FAMILY-RELATED"/>
    <property type="match status" value="1"/>
</dbReference>
<comment type="caution">
    <text evidence="2">The sequence shown here is derived from an EMBL/GenBank/DDBJ whole genome shotgun (WGS) entry which is preliminary data.</text>
</comment>
<dbReference type="Proteomes" id="UP001443914">
    <property type="component" value="Unassembled WGS sequence"/>
</dbReference>
<feature type="compositionally biased region" description="Basic and acidic residues" evidence="1">
    <location>
        <begin position="528"/>
        <end position="563"/>
    </location>
</feature>
<feature type="compositionally biased region" description="Basic and acidic residues" evidence="1">
    <location>
        <begin position="303"/>
        <end position="313"/>
    </location>
</feature>
<evidence type="ECO:0000313" key="2">
    <source>
        <dbReference type="EMBL" id="KAK9705243.1"/>
    </source>
</evidence>
<feature type="region of interest" description="Disordered" evidence="1">
    <location>
        <begin position="483"/>
        <end position="563"/>
    </location>
</feature>
<feature type="region of interest" description="Disordered" evidence="1">
    <location>
        <begin position="303"/>
        <end position="420"/>
    </location>
</feature>
<evidence type="ECO:0000256" key="1">
    <source>
        <dbReference type="SAM" id="MobiDB-lite"/>
    </source>
</evidence>
<dbReference type="PANTHER" id="PTHR47067:SF6">
    <property type="entry name" value="PROTEIN WVD2-LIKE 7"/>
    <property type="match status" value="1"/>
</dbReference>